<feature type="compositionally biased region" description="Low complexity" evidence="1">
    <location>
        <begin position="43"/>
        <end position="55"/>
    </location>
</feature>
<accession>A0ABT6DN07</accession>
<dbReference type="EMBL" id="JANRMI010000007">
    <property type="protein sequence ID" value="MDG0818258.1"/>
    <property type="molecule type" value="Genomic_DNA"/>
</dbReference>
<gene>
    <name evidence="2" type="ORF">NWE73_17890</name>
</gene>
<keyword evidence="3" id="KW-1185">Reference proteome</keyword>
<name>A0ABT6DN07_9BACT</name>
<evidence type="ECO:0000313" key="2">
    <source>
        <dbReference type="EMBL" id="MDG0818258.1"/>
    </source>
</evidence>
<organism evidence="2 3">
    <name type="scientific">Bdellovibrio svalbardensis</name>
    <dbReference type="NCBI Taxonomy" id="2972972"/>
    <lineage>
        <taxon>Bacteria</taxon>
        <taxon>Pseudomonadati</taxon>
        <taxon>Bdellovibrionota</taxon>
        <taxon>Bdellovibrionia</taxon>
        <taxon>Bdellovibrionales</taxon>
        <taxon>Pseudobdellovibrionaceae</taxon>
        <taxon>Bdellovibrio</taxon>
    </lineage>
</organism>
<sequence length="61" mass="7043">MRVVGLQSYDIEVTEVKLKRTDYENQVVQLVKALLEIDRAMKQQQDQASDQSTASEMKEAR</sequence>
<protein>
    <submittedName>
        <fullName evidence="2">Uncharacterized protein</fullName>
    </submittedName>
</protein>
<proteinExistence type="predicted"/>
<comment type="caution">
    <text evidence="2">The sequence shown here is derived from an EMBL/GenBank/DDBJ whole genome shotgun (WGS) entry which is preliminary data.</text>
</comment>
<dbReference type="Proteomes" id="UP001152321">
    <property type="component" value="Unassembled WGS sequence"/>
</dbReference>
<reference evidence="2" key="1">
    <citation type="submission" date="2022-08" db="EMBL/GenBank/DDBJ databases">
        <title>Novel Bdellovibrio Species Isolated from Svalbard: Designation Bdellovibrio svalbardensis.</title>
        <authorList>
            <person name="Mitchell R.J."/>
            <person name="Choi S.Y."/>
        </authorList>
    </citation>
    <scope>NUCLEOTIDE SEQUENCE</scope>
    <source>
        <strain evidence="2">PAP01</strain>
    </source>
</reference>
<dbReference type="RefSeq" id="WP_277579733.1">
    <property type="nucleotide sequence ID" value="NZ_JANRMI010000007.1"/>
</dbReference>
<evidence type="ECO:0000256" key="1">
    <source>
        <dbReference type="SAM" id="MobiDB-lite"/>
    </source>
</evidence>
<evidence type="ECO:0000313" key="3">
    <source>
        <dbReference type="Proteomes" id="UP001152321"/>
    </source>
</evidence>
<feature type="region of interest" description="Disordered" evidence="1">
    <location>
        <begin position="42"/>
        <end position="61"/>
    </location>
</feature>